<organism evidence="1 2">
    <name type="scientific">Labeo rohita</name>
    <name type="common">Indian major carp</name>
    <name type="synonym">Cyprinus rohita</name>
    <dbReference type="NCBI Taxonomy" id="84645"/>
    <lineage>
        <taxon>Eukaryota</taxon>
        <taxon>Metazoa</taxon>
        <taxon>Chordata</taxon>
        <taxon>Craniata</taxon>
        <taxon>Vertebrata</taxon>
        <taxon>Euteleostomi</taxon>
        <taxon>Actinopterygii</taxon>
        <taxon>Neopterygii</taxon>
        <taxon>Teleostei</taxon>
        <taxon>Ostariophysi</taxon>
        <taxon>Cypriniformes</taxon>
        <taxon>Cyprinidae</taxon>
        <taxon>Labeoninae</taxon>
        <taxon>Labeonini</taxon>
        <taxon>Labeo</taxon>
    </lineage>
</organism>
<accession>A0A498MTI2</accession>
<protein>
    <submittedName>
        <fullName evidence="1">Uncharacterized protein</fullName>
    </submittedName>
</protein>
<dbReference type="Proteomes" id="UP000290572">
    <property type="component" value="Unassembled WGS sequence"/>
</dbReference>
<evidence type="ECO:0000313" key="2">
    <source>
        <dbReference type="Proteomes" id="UP000290572"/>
    </source>
</evidence>
<reference evidence="1 2" key="1">
    <citation type="submission" date="2018-03" db="EMBL/GenBank/DDBJ databases">
        <title>Draft genome sequence of Rohu Carp (Labeo rohita).</title>
        <authorList>
            <person name="Das P."/>
            <person name="Kushwaha B."/>
            <person name="Joshi C.G."/>
            <person name="Kumar D."/>
            <person name="Nagpure N.S."/>
            <person name="Sahoo L."/>
            <person name="Das S.P."/>
            <person name="Bit A."/>
            <person name="Patnaik S."/>
            <person name="Meher P.K."/>
            <person name="Jayasankar P."/>
            <person name="Koringa P.G."/>
            <person name="Patel N.V."/>
            <person name="Hinsu A.T."/>
            <person name="Kumar R."/>
            <person name="Pandey M."/>
            <person name="Agarwal S."/>
            <person name="Srivastava S."/>
            <person name="Singh M."/>
            <person name="Iquebal M.A."/>
            <person name="Jaiswal S."/>
            <person name="Angadi U.B."/>
            <person name="Kumar N."/>
            <person name="Raza M."/>
            <person name="Shah T.M."/>
            <person name="Rai A."/>
            <person name="Jena J.K."/>
        </authorList>
    </citation>
    <scope>NUCLEOTIDE SEQUENCE [LARGE SCALE GENOMIC DNA]</scope>
    <source>
        <strain evidence="1">DASCIFA01</strain>
        <tissue evidence="1">Testis</tissue>
    </source>
</reference>
<evidence type="ECO:0000313" key="1">
    <source>
        <dbReference type="EMBL" id="RXN23961.1"/>
    </source>
</evidence>
<gene>
    <name evidence="1" type="ORF">ROHU_022396</name>
</gene>
<sequence>MDLVAAQYVVIGGGGELHHKQQHLVSECYPARFYPLDLGAFSQAGALLVIVQWFHVLRSLVRNEIQVPVDSFSEIGLRMICGGSEDSAMTAERAGMVEFVIDYFILLFQVLVFRKCF</sequence>
<dbReference type="AlphaFoldDB" id="A0A498MTI2"/>
<keyword evidence="2" id="KW-1185">Reference proteome</keyword>
<name>A0A498MTI2_LABRO</name>
<proteinExistence type="predicted"/>
<comment type="caution">
    <text evidence="1">The sequence shown here is derived from an EMBL/GenBank/DDBJ whole genome shotgun (WGS) entry which is preliminary data.</text>
</comment>
<dbReference type="EMBL" id="QBIY01012552">
    <property type="protein sequence ID" value="RXN23961.1"/>
    <property type="molecule type" value="Genomic_DNA"/>
</dbReference>